<evidence type="ECO:0000313" key="3">
    <source>
        <dbReference type="Proteomes" id="UP001314796"/>
    </source>
</evidence>
<keyword evidence="1" id="KW-0732">Signal</keyword>
<dbReference type="InterPro" id="IPR028994">
    <property type="entry name" value="Integrin_alpha_N"/>
</dbReference>
<protein>
    <recommendedName>
        <fullName evidence="4">FG-GAP repeat protein</fullName>
    </recommendedName>
</protein>
<organism evidence="2 3">
    <name type="scientific">Alkaliphilus hydrothermalis</name>
    <dbReference type="NCBI Taxonomy" id="1482730"/>
    <lineage>
        <taxon>Bacteria</taxon>
        <taxon>Bacillati</taxon>
        <taxon>Bacillota</taxon>
        <taxon>Clostridia</taxon>
        <taxon>Peptostreptococcales</taxon>
        <taxon>Natronincolaceae</taxon>
        <taxon>Alkaliphilus</taxon>
    </lineage>
</organism>
<gene>
    <name evidence="2" type="ORF">JOC73_001620</name>
</gene>
<dbReference type="PANTHER" id="PTHR44103">
    <property type="entry name" value="PROPROTEIN CONVERTASE P"/>
    <property type="match status" value="1"/>
</dbReference>
<evidence type="ECO:0000256" key="1">
    <source>
        <dbReference type="ARBA" id="ARBA00022729"/>
    </source>
</evidence>
<dbReference type="InterPro" id="IPR013517">
    <property type="entry name" value="FG-GAP"/>
</dbReference>
<dbReference type="PANTHER" id="PTHR44103:SF1">
    <property type="entry name" value="PROPROTEIN CONVERTASE P"/>
    <property type="match status" value="1"/>
</dbReference>
<dbReference type="RefSeq" id="WP_204401854.1">
    <property type="nucleotide sequence ID" value="NZ_JAFBEE010000009.1"/>
</dbReference>
<dbReference type="InterPro" id="IPR029062">
    <property type="entry name" value="Class_I_gatase-like"/>
</dbReference>
<comment type="caution">
    <text evidence="2">The sequence shown here is derived from an EMBL/GenBank/DDBJ whole genome shotgun (WGS) entry which is preliminary data.</text>
</comment>
<dbReference type="Proteomes" id="UP001314796">
    <property type="component" value="Unassembled WGS sequence"/>
</dbReference>
<evidence type="ECO:0000313" key="2">
    <source>
        <dbReference type="EMBL" id="MBM7615058.1"/>
    </source>
</evidence>
<proteinExistence type="predicted"/>
<dbReference type="PROSITE" id="PS51257">
    <property type="entry name" value="PROKAR_LIPOPROTEIN"/>
    <property type="match status" value="1"/>
</dbReference>
<keyword evidence="3" id="KW-1185">Reference proteome</keyword>
<accession>A0ABS2NQ49</accession>
<sequence>MRKHRTLSLLLVVIILLMTGCQINTLALNPVQKIQVEPKETPNYRMKMLVVYGDDGYLPLYQQLKQSLVVGLQVDSIPLESVTGTNLKAYDIVYLSSMDAKIKGLKGNQSSIYEYVEQGGRLILSQEILAAFPSSFTGLEHQVKLVDINQQNLSYPEVGGDLKGVQKIAQAFEKDYRKHINKELKVQTAKVKGAEVVIGYKDQALVSINQYESGKVIVLSDFLPNYNQYITGFDLVERKEENNYFQFFYATANYQMLNELMSYFSKDQYGMSFKKVLGTYGRPAMAWQNHYEVLDSIKNKELITWIDILKKHNQIPSISLVRGSYDWGEWYNTITYHINVGSNNKPKFMGEEENSYYSNGVYIKDTKDQDITLEKYPELVSYYSKVDRNFRPYPYFIDWNKDSQMDIIVGNHNGTIAIMENAGTKEAPRFKEPTTLKDSKGKDINLGENAAPTVVDFDGNGLNDLIVGNKAGKVYLLINTEKGILSPQALKTAKGKEIKVSGEAAPFVGDLTGDGTMDLVVGDQSGKVYFYEGIKAQGQKLKFTEGREVSIKGQSLIVNKFASPHIGDYNGDGKMDLLVGDANGDIHINLNTETETTKTNGELPLSYKGKAAAERKNIYGKNTIYTGKNVVPFLLDWDEDGRMDLMTGQLSFSRTYDLSLNNFPYKNELEENLKYAQQQHVPIFPHIYFHSHKDDALEKREIELHQENFKRLGLPWGYTGTNQHTWRVNVDDPTQSFRNLMEYGIWNNFGFKTPNAPTDPNFGRDYIWSTPFIMMEGEEFLPMVLFTPSPFIRNYGEVYDHLADMDTPFTFFEHIEYKITRGGSGLQHLMQMIDFSNEVREKYNYAFMTEEQMAMAFINTFYTDYEITIGDKQVQITPNIENVPQHLAAEYIGTGGIGIELGEKLKGNKITADALIQYRQEDRLYIGVGGAVKLDMTSNKFSAVSKPPISILMVNGPIEYQWEGNELIIKFKSKGLNQIMLSSENTLEVKGEEIKVEEQDRIYTVTHYGENLEMRVNPKK</sequence>
<name>A0ABS2NQ49_9FIRM</name>
<reference evidence="2 3" key="1">
    <citation type="submission" date="2021-01" db="EMBL/GenBank/DDBJ databases">
        <title>Genomic Encyclopedia of Type Strains, Phase IV (KMG-IV): sequencing the most valuable type-strain genomes for metagenomic binning, comparative biology and taxonomic classification.</title>
        <authorList>
            <person name="Goeker M."/>
        </authorList>
    </citation>
    <scope>NUCLEOTIDE SEQUENCE [LARGE SCALE GENOMIC DNA]</scope>
    <source>
        <strain evidence="2 3">DSM 25890</strain>
    </source>
</reference>
<dbReference type="EMBL" id="JAFBEE010000009">
    <property type="protein sequence ID" value="MBM7615058.1"/>
    <property type="molecule type" value="Genomic_DNA"/>
</dbReference>
<dbReference type="Gene3D" id="2.130.10.130">
    <property type="entry name" value="Integrin alpha, N-terminal"/>
    <property type="match status" value="1"/>
</dbReference>
<dbReference type="SUPFAM" id="SSF52317">
    <property type="entry name" value="Class I glutamine amidotransferase-like"/>
    <property type="match status" value="1"/>
</dbReference>
<dbReference type="Pfam" id="PF13517">
    <property type="entry name" value="FG-GAP_3"/>
    <property type="match status" value="2"/>
</dbReference>
<evidence type="ECO:0008006" key="4">
    <source>
        <dbReference type="Google" id="ProtNLM"/>
    </source>
</evidence>
<dbReference type="SUPFAM" id="SSF69318">
    <property type="entry name" value="Integrin alpha N-terminal domain"/>
    <property type="match status" value="1"/>
</dbReference>